<feature type="compositionally biased region" description="Polar residues" evidence="1">
    <location>
        <begin position="202"/>
        <end position="212"/>
    </location>
</feature>
<keyword evidence="3" id="KW-1185">Reference proteome</keyword>
<gene>
    <name evidence="2" type="ORF">HICCMSTLAB_LOCUS1855</name>
</gene>
<feature type="compositionally biased region" description="Polar residues" evidence="1">
    <location>
        <begin position="104"/>
        <end position="123"/>
    </location>
</feature>
<comment type="caution">
    <text evidence="2">The sequence shown here is derived from an EMBL/GenBank/DDBJ whole genome shotgun (WGS) entry which is preliminary data.</text>
</comment>
<proteinExistence type="predicted"/>
<dbReference type="OrthoDB" id="7602232at2759"/>
<dbReference type="AlphaFoldDB" id="A0A8J2H0C1"/>
<dbReference type="Proteomes" id="UP000786811">
    <property type="component" value="Unassembled WGS sequence"/>
</dbReference>
<sequence>INQSRLLNQRVLILGLEDHQKRVLRSGVLSRTQQSGLLTSWIVAVERAVGRAAVEDHVGGGAAGGGLVQVRRGQRRWVGLPALYRHQLDAVGLAVARRARVVPTSQTPPASAATSDGSVTLSVTEPVRTRRSYSMRPGDLERLPTMNLSPAPVNLLHPASDVSYDEDTSSTSGYRESYSIQLVTIEGREAHPPPLASPDLNEPSTSSTTTNMVFDGSSPDGSLNGNNPGGEKAALLSSRQHTASQHSLLMVFQPQDEDTLI</sequence>
<evidence type="ECO:0000313" key="2">
    <source>
        <dbReference type="EMBL" id="CAG5075775.1"/>
    </source>
</evidence>
<feature type="region of interest" description="Disordered" evidence="1">
    <location>
        <begin position="104"/>
        <end position="125"/>
    </location>
</feature>
<protein>
    <submittedName>
        <fullName evidence="2">Uncharacterized protein</fullName>
    </submittedName>
</protein>
<organism evidence="2 3">
    <name type="scientific">Cotesia congregata</name>
    <name type="common">Parasitoid wasp</name>
    <name type="synonym">Apanteles congregatus</name>
    <dbReference type="NCBI Taxonomy" id="51543"/>
    <lineage>
        <taxon>Eukaryota</taxon>
        <taxon>Metazoa</taxon>
        <taxon>Ecdysozoa</taxon>
        <taxon>Arthropoda</taxon>
        <taxon>Hexapoda</taxon>
        <taxon>Insecta</taxon>
        <taxon>Pterygota</taxon>
        <taxon>Neoptera</taxon>
        <taxon>Endopterygota</taxon>
        <taxon>Hymenoptera</taxon>
        <taxon>Apocrita</taxon>
        <taxon>Ichneumonoidea</taxon>
        <taxon>Braconidae</taxon>
        <taxon>Microgastrinae</taxon>
        <taxon>Cotesia</taxon>
    </lineage>
</organism>
<feature type="non-terminal residue" evidence="2">
    <location>
        <position position="1"/>
    </location>
</feature>
<evidence type="ECO:0000256" key="1">
    <source>
        <dbReference type="SAM" id="MobiDB-lite"/>
    </source>
</evidence>
<dbReference type="EMBL" id="CAJNRD030001116">
    <property type="protein sequence ID" value="CAG5075775.1"/>
    <property type="molecule type" value="Genomic_DNA"/>
</dbReference>
<name>A0A8J2H0C1_COTCN</name>
<accession>A0A8J2H0C1</accession>
<feature type="region of interest" description="Disordered" evidence="1">
    <location>
        <begin position="189"/>
        <end position="232"/>
    </location>
</feature>
<reference evidence="2" key="1">
    <citation type="submission" date="2021-04" db="EMBL/GenBank/DDBJ databases">
        <authorList>
            <person name="Chebbi M.A.C M."/>
        </authorList>
    </citation>
    <scope>NUCLEOTIDE SEQUENCE</scope>
</reference>
<evidence type="ECO:0000313" key="3">
    <source>
        <dbReference type="Proteomes" id="UP000786811"/>
    </source>
</evidence>
<feature type="non-terminal residue" evidence="2">
    <location>
        <position position="261"/>
    </location>
</feature>